<reference evidence="1 2" key="2">
    <citation type="journal article" date="2013" name="Plant Cell Physiol.">
        <title>Rice Annotation Project Database (RAP-DB): an integrative and interactive database for rice genomics.</title>
        <authorList>
            <person name="Sakai H."/>
            <person name="Lee S.S."/>
            <person name="Tanaka T."/>
            <person name="Numa H."/>
            <person name="Kim J."/>
            <person name="Kawahara Y."/>
            <person name="Wakimoto H."/>
            <person name="Yang C.C."/>
            <person name="Iwamoto M."/>
            <person name="Abe T."/>
            <person name="Yamada Y."/>
            <person name="Muto A."/>
            <person name="Inokuchi H."/>
            <person name="Ikemura T."/>
            <person name="Matsumoto T."/>
            <person name="Sasaki T."/>
            <person name="Itoh T."/>
        </authorList>
    </citation>
    <scope>NUCLEOTIDE SEQUENCE [LARGE SCALE GENOMIC DNA]</scope>
    <source>
        <strain evidence="2">cv. Nipponbare</strain>
    </source>
</reference>
<dbReference type="Gramene" id="Os01t0651150-00">
    <property type="protein sequence ID" value="Os01t0651150-00"/>
    <property type="gene ID" value="Os01g0651150"/>
</dbReference>
<gene>
    <name evidence="1" type="ordered locus">Os01g0651150</name>
    <name evidence="1" type="ORF">OSNPB_010651150</name>
</gene>
<keyword evidence="2" id="KW-1185">Reference proteome</keyword>
<name>A0A0P0V639_ORYSJ</name>
<organism evidence="1 2">
    <name type="scientific">Oryza sativa subsp. japonica</name>
    <name type="common">Rice</name>
    <dbReference type="NCBI Taxonomy" id="39947"/>
    <lineage>
        <taxon>Eukaryota</taxon>
        <taxon>Viridiplantae</taxon>
        <taxon>Streptophyta</taxon>
        <taxon>Embryophyta</taxon>
        <taxon>Tracheophyta</taxon>
        <taxon>Spermatophyta</taxon>
        <taxon>Magnoliopsida</taxon>
        <taxon>Liliopsida</taxon>
        <taxon>Poales</taxon>
        <taxon>Poaceae</taxon>
        <taxon>BOP clade</taxon>
        <taxon>Oryzoideae</taxon>
        <taxon>Oryzeae</taxon>
        <taxon>Oryzinae</taxon>
        <taxon>Oryza</taxon>
        <taxon>Oryza sativa</taxon>
    </lineage>
</organism>
<reference evidence="2" key="1">
    <citation type="journal article" date="2005" name="Nature">
        <title>The map-based sequence of the rice genome.</title>
        <authorList>
            <consortium name="International rice genome sequencing project (IRGSP)"/>
            <person name="Matsumoto T."/>
            <person name="Wu J."/>
            <person name="Kanamori H."/>
            <person name="Katayose Y."/>
            <person name="Fujisawa M."/>
            <person name="Namiki N."/>
            <person name="Mizuno H."/>
            <person name="Yamamoto K."/>
            <person name="Antonio B.A."/>
            <person name="Baba T."/>
            <person name="Sakata K."/>
            <person name="Nagamura Y."/>
            <person name="Aoki H."/>
            <person name="Arikawa K."/>
            <person name="Arita K."/>
            <person name="Bito T."/>
            <person name="Chiden Y."/>
            <person name="Fujitsuka N."/>
            <person name="Fukunaka R."/>
            <person name="Hamada M."/>
            <person name="Harada C."/>
            <person name="Hayashi A."/>
            <person name="Hijishita S."/>
            <person name="Honda M."/>
            <person name="Hosokawa S."/>
            <person name="Ichikawa Y."/>
            <person name="Idonuma A."/>
            <person name="Iijima M."/>
            <person name="Ikeda M."/>
            <person name="Ikeno M."/>
            <person name="Ito K."/>
            <person name="Ito S."/>
            <person name="Ito T."/>
            <person name="Ito Y."/>
            <person name="Ito Y."/>
            <person name="Iwabuchi A."/>
            <person name="Kamiya K."/>
            <person name="Karasawa W."/>
            <person name="Kurita K."/>
            <person name="Katagiri S."/>
            <person name="Kikuta A."/>
            <person name="Kobayashi H."/>
            <person name="Kobayashi N."/>
            <person name="Machita K."/>
            <person name="Maehara T."/>
            <person name="Masukawa M."/>
            <person name="Mizubayashi T."/>
            <person name="Mukai Y."/>
            <person name="Nagasaki H."/>
            <person name="Nagata Y."/>
            <person name="Naito S."/>
            <person name="Nakashima M."/>
            <person name="Nakama Y."/>
            <person name="Nakamichi Y."/>
            <person name="Nakamura M."/>
            <person name="Meguro A."/>
            <person name="Negishi M."/>
            <person name="Ohta I."/>
            <person name="Ohta T."/>
            <person name="Okamoto M."/>
            <person name="Ono N."/>
            <person name="Saji S."/>
            <person name="Sakaguchi M."/>
            <person name="Sakai K."/>
            <person name="Shibata M."/>
            <person name="Shimokawa T."/>
            <person name="Song J."/>
            <person name="Takazaki Y."/>
            <person name="Terasawa K."/>
            <person name="Tsugane M."/>
            <person name="Tsuji K."/>
            <person name="Ueda S."/>
            <person name="Waki K."/>
            <person name="Yamagata H."/>
            <person name="Yamamoto M."/>
            <person name="Yamamoto S."/>
            <person name="Yamane H."/>
            <person name="Yoshiki S."/>
            <person name="Yoshihara R."/>
            <person name="Yukawa K."/>
            <person name="Zhong H."/>
            <person name="Yano M."/>
            <person name="Yuan Q."/>
            <person name="Ouyang S."/>
            <person name="Liu J."/>
            <person name="Jones K.M."/>
            <person name="Gansberger K."/>
            <person name="Moffat K."/>
            <person name="Hill J."/>
            <person name="Bera J."/>
            <person name="Fadrosh D."/>
            <person name="Jin S."/>
            <person name="Johri S."/>
            <person name="Kim M."/>
            <person name="Overton L."/>
            <person name="Reardon M."/>
            <person name="Tsitrin T."/>
            <person name="Vuong H."/>
            <person name="Weaver B."/>
            <person name="Ciecko A."/>
            <person name="Tallon L."/>
            <person name="Jackson J."/>
            <person name="Pai G."/>
            <person name="Aken S.V."/>
            <person name="Utterback T."/>
            <person name="Reidmuller S."/>
            <person name="Feldblyum T."/>
            <person name="Hsiao J."/>
            <person name="Zismann V."/>
            <person name="Iobst S."/>
            <person name="de Vazeille A.R."/>
            <person name="Buell C.R."/>
            <person name="Ying K."/>
            <person name="Li Y."/>
            <person name="Lu T."/>
            <person name="Huang Y."/>
            <person name="Zhao Q."/>
            <person name="Feng Q."/>
            <person name="Zhang L."/>
            <person name="Zhu J."/>
            <person name="Weng Q."/>
            <person name="Mu J."/>
            <person name="Lu Y."/>
            <person name="Fan D."/>
            <person name="Liu Y."/>
            <person name="Guan J."/>
            <person name="Zhang Y."/>
            <person name="Yu S."/>
            <person name="Liu X."/>
            <person name="Zhang Y."/>
            <person name="Hong G."/>
            <person name="Han B."/>
            <person name="Choisne N."/>
            <person name="Demange N."/>
            <person name="Orjeda G."/>
            <person name="Samain S."/>
            <person name="Cattolico L."/>
            <person name="Pelletier E."/>
            <person name="Couloux A."/>
            <person name="Segurens B."/>
            <person name="Wincker P."/>
            <person name="D'Hont A."/>
            <person name="Scarpelli C."/>
            <person name="Weissenbach J."/>
            <person name="Salanoubat M."/>
            <person name="Quetier F."/>
            <person name="Yu Y."/>
            <person name="Kim H.R."/>
            <person name="Rambo T."/>
            <person name="Currie J."/>
            <person name="Collura K."/>
            <person name="Luo M."/>
            <person name="Yang T."/>
            <person name="Ammiraju J.S.S."/>
            <person name="Engler F."/>
            <person name="Soderlund C."/>
            <person name="Wing R.A."/>
            <person name="Palmer L.E."/>
            <person name="de la Bastide M."/>
            <person name="Spiegel L."/>
            <person name="Nascimento L."/>
            <person name="Zutavern T."/>
            <person name="O'Shaughnessy A."/>
            <person name="Dike S."/>
            <person name="Dedhia N."/>
            <person name="Preston R."/>
            <person name="Balija V."/>
            <person name="McCombie W.R."/>
            <person name="Chow T."/>
            <person name="Chen H."/>
            <person name="Chung M."/>
            <person name="Chen C."/>
            <person name="Shaw J."/>
            <person name="Wu H."/>
            <person name="Hsiao K."/>
            <person name="Chao Y."/>
            <person name="Chu M."/>
            <person name="Cheng C."/>
            <person name="Hour A."/>
            <person name="Lee P."/>
            <person name="Lin S."/>
            <person name="Lin Y."/>
            <person name="Liou J."/>
            <person name="Liu S."/>
            <person name="Hsing Y."/>
            <person name="Raghuvanshi S."/>
            <person name="Mohanty A."/>
            <person name="Bharti A.K."/>
            <person name="Gaur A."/>
            <person name="Gupta V."/>
            <person name="Kumar D."/>
            <person name="Ravi V."/>
            <person name="Vij S."/>
            <person name="Kapur A."/>
            <person name="Khurana P."/>
            <person name="Khurana P."/>
            <person name="Khurana J.P."/>
            <person name="Tyagi A.K."/>
            <person name="Gaikwad K."/>
            <person name="Singh A."/>
            <person name="Dalal V."/>
            <person name="Srivastava S."/>
            <person name="Dixit A."/>
            <person name="Pal A.K."/>
            <person name="Ghazi I.A."/>
            <person name="Yadav M."/>
            <person name="Pandit A."/>
            <person name="Bhargava A."/>
            <person name="Sureshbabu K."/>
            <person name="Batra K."/>
            <person name="Sharma T.R."/>
            <person name="Mohapatra T."/>
            <person name="Singh N.K."/>
            <person name="Messing J."/>
            <person name="Nelson A.B."/>
            <person name="Fuks G."/>
            <person name="Kavchok S."/>
            <person name="Keizer G."/>
            <person name="Linton E."/>
            <person name="Llaca V."/>
            <person name="Song R."/>
            <person name="Tanyolac B."/>
            <person name="Young S."/>
            <person name="Ho-Il K."/>
            <person name="Hahn J.H."/>
            <person name="Sangsakoo G."/>
            <person name="Vanavichit A."/>
            <person name="de Mattos Luiz.A.T."/>
            <person name="Zimmer P.D."/>
            <person name="Malone G."/>
            <person name="Dellagostin O."/>
            <person name="de Oliveira A.C."/>
            <person name="Bevan M."/>
            <person name="Bancroft I."/>
            <person name="Minx P."/>
            <person name="Cordum H."/>
            <person name="Wilson R."/>
            <person name="Cheng Z."/>
            <person name="Jin W."/>
            <person name="Jiang J."/>
            <person name="Leong S.A."/>
            <person name="Iwama H."/>
            <person name="Gojobori T."/>
            <person name="Itoh T."/>
            <person name="Niimura Y."/>
            <person name="Fujii Y."/>
            <person name="Habara T."/>
            <person name="Sakai H."/>
            <person name="Sato Y."/>
            <person name="Wilson G."/>
            <person name="Kumar K."/>
            <person name="McCouch S."/>
            <person name="Juretic N."/>
            <person name="Hoen D."/>
            <person name="Wright S."/>
            <person name="Bruskiewich R."/>
            <person name="Bureau T."/>
            <person name="Miyao A."/>
            <person name="Hirochika H."/>
            <person name="Nishikawa T."/>
            <person name="Kadowaki K."/>
            <person name="Sugiura M."/>
            <person name="Burr B."/>
            <person name="Sasaki T."/>
        </authorList>
    </citation>
    <scope>NUCLEOTIDE SEQUENCE [LARGE SCALE GENOMIC DNA]</scope>
    <source>
        <strain evidence="2">cv. Nipponbare</strain>
    </source>
</reference>
<dbReference type="AlphaFoldDB" id="A0A0P0V639"/>
<protein>
    <submittedName>
        <fullName evidence="1">Os01g0651150 protein</fullName>
    </submittedName>
</protein>
<feature type="non-terminal residue" evidence="1">
    <location>
        <position position="1"/>
    </location>
</feature>
<proteinExistence type="predicted"/>
<reference evidence="1 2" key="3">
    <citation type="journal article" date="2013" name="Rice">
        <title>Improvement of the Oryza sativa Nipponbare reference genome using next generation sequence and optical map data.</title>
        <authorList>
            <person name="Kawahara Y."/>
            <person name="de la Bastide M."/>
            <person name="Hamilton J.P."/>
            <person name="Kanamori H."/>
            <person name="McCombie W.R."/>
            <person name="Ouyang S."/>
            <person name="Schwartz D.C."/>
            <person name="Tanaka T."/>
            <person name="Wu J."/>
            <person name="Zhou S."/>
            <person name="Childs K.L."/>
            <person name="Davidson R.M."/>
            <person name="Lin H."/>
            <person name="Quesada-Ocampo L."/>
            <person name="Vaillancourt B."/>
            <person name="Sakai H."/>
            <person name="Lee S.S."/>
            <person name="Kim J."/>
            <person name="Numa H."/>
            <person name="Itoh T."/>
            <person name="Buell C.R."/>
            <person name="Matsumoto T."/>
        </authorList>
    </citation>
    <scope>NUCLEOTIDE SEQUENCE [LARGE SCALE GENOMIC DNA]</scope>
    <source>
        <strain evidence="2">cv. Nipponbare</strain>
    </source>
</reference>
<dbReference type="PaxDb" id="39947-A0A0P0V639"/>
<evidence type="ECO:0000313" key="1">
    <source>
        <dbReference type="EMBL" id="BAS73447.1"/>
    </source>
</evidence>
<dbReference type="Proteomes" id="UP000059680">
    <property type="component" value="Chromosome 1"/>
</dbReference>
<dbReference type="EMBL" id="AP014957">
    <property type="protein sequence ID" value="BAS73447.1"/>
    <property type="molecule type" value="Genomic_DNA"/>
</dbReference>
<accession>A0A0P0V639</accession>
<dbReference type="InParanoid" id="A0A0P0V639"/>
<evidence type="ECO:0000313" key="2">
    <source>
        <dbReference type="Proteomes" id="UP000059680"/>
    </source>
</evidence>
<sequence>MSAAFRVARVAPRLWPMTVMLVSSSLYFRAGRAHLHPGALLVQLRALVLRGVQRQVAAVHRRVGPVGALRAEDPGRRCGRELEVGHPLQRALRAAPRHHDVAPPERGGALVRGHGDVPHPVALRGASLPAQRPEQHLAVHVGVGCGVDVPGGRVPARMGHVDAPEQVGVAVPAHAGVRGTVLADERLVRGHDHLAVGDEAAAEVDVQRVEQAVPVAAAVQLPPPARH</sequence>